<dbReference type="GO" id="GO:0008483">
    <property type="term" value="F:transaminase activity"/>
    <property type="evidence" value="ECO:0007669"/>
    <property type="project" value="UniProtKB-KW"/>
</dbReference>
<evidence type="ECO:0000313" key="5">
    <source>
        <dbReference type="EMBL" id="QHI99579.1"/>
    </source>
</evidence>
<dbReference type="PIRSF" id="PIRSF000390">
    <property type="entry name" value="PLP_StrS"/>
    <property type="match status" value="1"/>
</dbReference>
<dbReference type="InterPro" id="IPR015424">
    <property type="entry name" value="PyrdxlP-dep_Trfase"/>
</dbReference>
<dbReference type="RefSeq" id="WP_160553391.1">
    <property type="nucleotide sequence ID" value="NZ_CP047650.1"/>
</dbReference>
<keyword evidence="6" id="KW-1185">Reference proteome</keyword>
<keyword evidence="5" id="KW-0032">Aminotransferase</keyword>
<evidence type="ECO:0000313" key="6">
    <source>
        <dbReference type="Proteomes" id="UP000464787"/>
    </source>
</evidence>
<evidence type="ECO:0000256" key="2">
    <source>
        <dbReference type="PIRSR" id="PIRSR000390-1"/>
    </source>
</evidence>
<dbReference type="PANTHER" id="PTHR30244">
    <property type="entry name" value="TRANSAMINASE"/>
    <property type="match status" value="1"/>
</dbReference>
<dbReference type="Gene3D" id="3.40.640.10">
    <property type="entry name" value="Type I PLP-dependent aspartate aminotransferase-like (Major domain)"/>
    <property type="match status" value="1"/>
</dbReference>
<accession>A0A857J950</accession>
<gene>
    <name evidence="5" type="ORF">GT347_17330</name>
</gene>
<dbReference type="InterPro" id="IPR015422">
    <property type="entry name" value="PyrdxlP-dep_Trfase_small"/>
</dbReference>
<feature type="active site" description="Proton acceptor" evidence="2">
    <location>
        <position position="177"/>
    </location>
</feature>
<dbReference type="EMBL" id="CP047650">
    <property type="protein sequence ID" value="QHI99579.1"/>
    <property type="molecule type" value="Genomic_DNA"/>
</dbReference>
<dbReference type="GO" id="GO:0000271">
    <property type="term" value="P:polysaccharide biosynthetic process"/>
    <property type="evidence" value="ECO:0007669"/>
    <property type="project" value="TreeGrafter"/>
</dbReference>
<keyword evidence="5" id="KW-0808">Transferase</keyword>
<dbReference type="KEGG" id="xyk:GT347_17330"/>
<protein>
    <submittedName>
        <fullName evidence="5">Nucleotide sugar aminotransferase</fullName>
    </submittedName>
</protein>
<reference evidence="5 6" key="1">
    <citation type="submission" date="2020-01" db="EMBL/GenBank/DDBJ databases">
        <title>Genome sequencing of strain KACC 21265.</title>
        <authorList>
            <person name="Heo J."/>
            <person name="Kim S.-J."/>
            <person name="Kim J.-S."/>
            <person name="Hong S.-B."/>
            <person name="Kwon S.-W."/>
        </authorList>
    </citation>
    <scope>NUCLEOTIDE SEQUENCE [LARGE SCALE GENOMIC DNA]</scope>
    <source>
        <strain evidence="5 6">KACC 21265</strain>
    </source>
</reference>
<evidence type="ECO:0000256" key="3">
    <source>
        <dbReference type="PIRSR" id="PIRSR000390-2"/>
    </source>
</evidence>
<name>A0A857J950_9BURK</name>
<evidence type="ECO:0000256" key="1">
    <source>
        <dbReference type="ARBA" id="ARBA00037999"/>
    </source>
</evidence>
<dbReference type="InterPro" id="IPR015421">
    <property type="entry name" value="PyrdxlP-dep_Trfase_major"/>
</dbReference>
<evidence type="ECO:0000256" key="4">
    <source>
        <dbReference type="RuleBase" id="RU004508"/>
    </source>
</evidence>
<dbReference type="Pfam" id="PF01041">
    <property type="entry name" value="DegT_DnrJ_EryC1"/>
    <property type="match status" value="1"/>
</dbReference>
<proteinExistence type="inferred from homology"/>
<dbReference type="SUPFAM" id="SSF53383">
    <property type="entry name" value="PLP-dependent transferases"/>
    <property type="match status" value="1"/>
</dbReference>
<feature type="modified residue" description="N6-(pyridoxal phosphate)lysine" evidence="3">
    <location>
        <position position="177"/>
    </location>
</feature>
<dbReference type="InterPro" id="IPR000653">
    <property type="entry name" value="DegT/StrS_aminotransferase"/>
</dbReference>
<dbReference type="PANTHER" id="PTHR30244:SF34">
    <property type="entry name" value="DTDP-4-AMINO-4,6-DIDEOXYGALACTOSE TRANSAMINASE"/>
    <property type="match status" value="1"/>
</dbReference>
<dbReference type="GO" id="GO:0030170">
    <property type="term" value="F:pyridoxal phosphate binding"/>
    <property type="evidence" value="ECO:0007669"/>
    <property type="project" value="TreeGrafter"/>
</dbReference>
<dbReference type="Gene3D" id="3.90.1150.10">
    <property type="entry name" value="Aspartate Aminotransferase, domain 1"/>
    <property type="match status" value="1"/>
</dbReference>
<dbReference type="AlphaFoldDB" id="A0A857J950"/>
<dbReference type="Proteomes" id="UP000464787">
    <property type="component" value="Chromosome"/>
</dbReference>
<keyword evidence="3 4" id="KW-0663">Pyridoxal phosphate</keyword>
<sequence>MSVKPPFDVPPTAGLPLLRSDLRWGGDAGLESALARHLGVPQVQLECSGTSALVIALTALQRMAPGRQTVIVPGYTCPLVALAVARCGLRLALCDLAPGSLDLDPVALAALCGPDTLAIVPTHLGGRVVDAAAARIAARAVGAFVIEDAAQALGAKVGRRSVGTDSDIAFFSLAVGKGLTLFEGGVLIARDPALRALLREVSAELAPRRVGWELRRSAELLAYAALYRPERMRMAYGAGLRKALARGDRVAAAGDDFDADIPMHTVGRWRRAVGVRALPRLPAFLAEGAERGRRRAARLATLAPGVKVLRDSPAVTGAAGTWPVLLLLMPDAAARERALQALWGAGCGISLPFVSALPDYERYAGVVPPADPGALPHTRDLAARLLALSNSPWLDEARFESVCRILAQAAAGPRAG</sequence>
<comment type="similarity">
    <text evidence="1 4">Belongs to the DegT/DnrJ/EryC1 family.</text>
</comment>
<organism evidence="5 6">
    <name type="scientific">Xylophilus rhododendri</name>
    <dbReference type="NCBI Taxonomy" id="2697032"/>
    <lineage>
        <taxon>Bacteria</taxon>
        <taxon>Pseudomonadati</taxon>
        <taxon>Pseudomonadota</taxon>
        <taxon>Betaproteobacteria</taxon>
        <taxon>Burkholderiales</taxon>
        <taxon>Xylophilus</taxon>
    </lineage>
</organism>